<evidence type="ECO:0000313" key="3">
    <source>
        <dbReference type="Proteomes" id="UP000053593"/>
    </source>
</evidence>
<feature type="compositionally biased region" description="Low complexity" evidence="1">
    <location>
        <begin position="1"/>
        <end position="18"/>
    </location>
</feature>
<dbReference type="AlphaFoldDB" id="A0A0D0BQJ7"/>
<feature type="compositionally biased region" description="Basic and acidic residues" evidence="1">
    <location>
        <begin position="126"/>
        <end position="155"/>
    </location>
</feature>
<reference evidence="2 3" key="1">
    <citation type="submission" date="2014-04" db="EMBL/GenBank/DDBJ databases">
        <title>Evolutionary Origins and Diversification of the Mycorrhizal Mutualists.</title>
        <authorList>
            <consortium name="DOE Joint Genome Institute"/>
            <consortium name="Mycorrhizal Genomics Consortium"/>
            <person name="Kohler A."/>
            <person name="Kuo A."/>
            <person name="Nagy L.G."/>
            <person name="Floudas D."/>
            <person name="Copeland A."/>
            <person name="Barry K.W."/>
            <person name="Cichocki N."/>
            <person name="Veneault-Fourrey C."/>
            <person name="LaButti K."/>
            <person name="Lindquist E.A."/>
            <person name="Lipzen A."/>
            <person name="Lundell T."/>
            <person name="Morin E."/>
            <person name="Murat C."/>
            <person name="Riley R."/>
            <person name="Ohm R."/>
            <person name="Sun H."/>
            <person name="Tunlid A."/>
            <person name="Henrissat B."/>
            <person name="Grigoriev I.V."/>
            <person name="Hibbett D.S."/>
            <person name="Martin F."/>
        </authorList>
    </citation>
    <scope>NUCLEOTIDE SEQUENCE [LARGE SCALE GENOMIC DNA]</scope>
    <source>
        <strain evidence="2 3">FD-317 M1</strain>
    </source>
</reference>
<feature type="compositionally biased region" description="Polar residues" evidence="1">
    <location>
        <begin position="157"/>
        <end position="174"/>
    </location>
</feature>
<name>A0A0D0BQJ7_9AGAR</name>
<feature type="region of interest" description="Disordered" evidence="1">
    <location>
        <begin position="1"/>
        <end position="253"/>
    </location>
</feature>
<feature type="compositionally biased region" description="Polar residues" evidence="1">
    <location>
        <begin position="19"/>
        <end position="30"/>
    </location>
</feature>
<evidence type="ECO:0000256" key="1">
    <source>
        <dbReference type="SAM" id="MobiDB-lite"/>
    </source>
</evidence>
<accession>A0A0D0BQJ7</accession>
<feature type="compositionally biased region" description="Low complexity" evidence="1">
    <location>
        <begin position="34"/>
        <end position="51"/>
    </location>
</feature>
<organism evidence="2 3">
    <name type="scientific">Collybiopsis luxurians FD-317 M1</name>
    <dbReference type="NCBI Taxonomy" id="944289"/>
    <lineage>
        <taxon>Eukaryota</taxon>
        <taxon>Fungi</taxon>
        <taxon>Dikarya</taxon>
        <taxon>Basidiomycota</taxon>
        <taxon>Agaricomycotina</taxon>
        <taxon>Agaricomycetes</taxon>
        <taxon>Agaricomycetidae</taxon>
        <taxon>Agaricales</taxon>
        <taxon>Marasmiineae</taxon>
        <taxon>Omphalotaceae</taxon>
        <taxon>Collybiopsis</taxon>
        <taxon>Collybiopsis luxurians</taxon>
    </lineage>
</organism>
<keyword evidence="3" id="KW-1185">Reference proteome</keyword>
<protein>
    <submittedName>
        <fullName evidence="2">Uncharacterized protein</fullName>
    </submittedName>
</protein>
<dbReference type="EMBL" id="KN834791">
    <property type="protein sequence ID" value="KIK57406.1"/>
    <property type="molecule type" value="Genomic_DNA"/>
</dbReference>
<proteinExistence type="predicted"/>
<feature type="compositionally biased region" description="Basic and acidic residues" evidence="1">
    <location>
        <begin position="227"/>
        <end position="253"/>
    </location>
</feature>
<feature type="compositionally biased region" description="Low complexity" evidence="1">
    <location>
        <begin position="179"/>
        <end position="190"/>
    </location>
</feature>
<dbReference type="OrthoDB" id="2500073at2759"/>
<dbReference type="Proteomes" id="UP000053593">
    <property type="component" value="Unassembled WGS sequence"/>
</dbReference>
<gene>
    <name evidence="2" type="ORF">GYMLUDRAFT_263155</name>
</gene>
<sequence length="253" mass="26577">MSSYTPSTTTTAENPTPSQSFSSTKSTLGSHTGVPPSSSSYESPSSTVSNVDSASPNPTTASGGSGVDSNTQSQSSAPSDDYPEQRHAGAVGYGPQYRQGVSVGDKLTGLKEELKGKVTKNPELVEQGKERRTGELKKKQEQEDTEKNDPFKEPGEDNTQSTQSKPAPTQTSTADAPKTSSAFGTSSTSAPPQPQFSAQRDAQGQEIAAHSGSGMKKPGHVVMVDENGQRRKAEPDSIEDREPGDIARETVGE</sequence>
<dbReference type="HOGENOM" id="CLU_1098606_0_0_1"/>
<feature type="compositionally biased region" description="Polar residues" evidence="1">
    <location>
        <begin position="52"/>
        <end position="78"/>
    </location>
</feature>
<evidence type="ECO:0000313" key="2">
    <source>
        <dbReference type="EMBL" id="KIK57406.1"/>
    </source>
</evidence>